<evidence type="ECO:0000313" key="1">
    <source>
        <dbReference type="EMBL" id="QJA72330.1"/>
    </source>
</evidence>
<sequence length="61" mass="6915">MIDLTEGEKLIILQKLERFEERTNIILLNGAVLLQTLNNVKDEIKELPTVPFEGGVNVHSK</sequence>
<protein>
    <submittedName>
        <fullName evidence="1">Uncharacterized protein</fullName>
    </submittedName>
</protein>
<dbReference type="AlphaFoldDB" id="A0A6M3JR21"/>
<organism evidence="1">
    <name type="scientific">viral metagenome</name>
    <dbReference type="NCBI Taxonomy" id="1070528"/>
    <lineage>
        <taxon>unclassified sequences</taxon>
        <taxon>metagenomes</taxon>
        <taxon>organismal metagenomes</taxon>
    </lineage>
</organism>
<reference evidence="1" key="1">
    <citation type="submission" date="2020-03" db="EMBL/GenBank/DDBJ databases">
        <title>The deep terrestrial virosphere.</title>
        <authorList>
            <person name="Holmfeldt K."/>
            <person name="Nilsson E."/>
            <person name="Simone D."/>
            <person name="Lopez-Fernandez M."/>
            <person name="Wu X."/>
            <person name="de Brujin I."/>
            <person name="Lundin D."/>
            <person name="Andersson A."/>
            <person name="Bertilsson S."/>
            <person name="Dopson M."/>
        </authorList>
    </citation>
    <scope>NUCLEOTIDE SEQUENCE</scope>
    <source>
        <strain evidence="1">MM415A02797</strain>
    </source>
</reference>
<name>A0A6M3JR21_9ZZZZ</name>
<dbReference type="EMBL" id="MT141943">
    <property type="protein sequence ID" value="QJA72330.1"/>
    <property type="molecule type" value="Genomic_DNA"/>
</dbReference>
<proteinExistence type="predicted"/>
<gene>
    <name evidence="1" type="ORF">MM415A02797_0003</name>
</gene>
<accession>A0A6M3JR21</accession>